<dbReference type="PhylomeDB" id="B3S685"/>
<dbReference type="Pfam" id="PF25969">
    <property type="entry name" value="NUDT9_N"/>
    <property type="match status" value="1"/>
</dbReference>
<dbReference type="InterPro" id="IPR015797">
    <property type="entry name" value="NUDIX_hydrolase-like_dom_sf"/>
</dbReference>
<dbReference type="InterPro" id="IPR039989">
    <property type="entry name" value="NUDT9"/>
</dbReference>
<accession>B3S685</accession>
<evidence type="ECO:0000313" key="2">
    <source>
        <dbReference type="EMBL" id="EDV21714.1"/>
    </source>
</evidence>
<proteinExistence type="predicted"/>
<dbReference type="InParanoid" id="B3S685"/>
<dbReference type="PANTHER" id="PTHR13030">
    <property type="entry name" value="NUDIX HYDROLASE"/>
    <property type="match status" value="1"/>
</dbReference>
<keyword evidence="3" id="KW-1185">Reference proteome</keyword>
<dbReference type="eggNOG" id="KOG4195">
    <property type="taxonomic scope" value="Eukaryota"/>
</dbReference>
<dbReference type="OMA" id="VQVYQGY"/>
<sequence>MTSTRKPLHRKARQSIYPKSDIQRFPVPDDKVDWAVEWLEYSPIDFTSSSVLAMPPWADVEIRPTNSENFLKFNSIDGNVDRKSGFGDYSLIDGIPRNPIGRTGIRGRGVLGRWGPNHAADPITTRWKRDDDGNVVSYNDNPVLEFVAIKRQDNGQWALPGGMVEAGDTVTVTLKKEFGEEAMNSLEASEVEKKEIEKMLHQLFSSGGKQIYKGYVDDPRNTDNAWMETTVVNFHDDSDSAFSHFKLKAGDDAGDVAWLEVDHKLDLYANHNDFIMAVARLHGAYY</sequence>
<dbReference type="HOGENOM" id="CLU_067226_0_0_1"/>
<evidence type="ECO:0000313" key="3">
    <source>
        <dbReference type="Proteomes" id="UP000009022"/>
    </source>
</evidence>
<dbReference type="GeneID" id="6757075"/>
<dbReference type="OrthoDB" id="9972248at2759"/>
<dbReference type="STRING" id="10228.B3S685"/>
<dbReference type="PANTHER" id="PTHR13030:SF8">
    <property type="entry name" value="ADP-RIBOSE PYROPHOSPHATASE, MITOCHONDRIAL"/>
    <property type="match status" value="1"/>
</dbReference>
<gene>
    <name evidence="2" type="ORF">TRIADDRAFT_30196</name>
</gene>
<dbReference type="GO" id="GO:0047631">
    <property type="term" value="F:ADP-ribose diphosphatase activity"/>
    <property type="evidence" value="ECO:0007669"/>
    <property type="project" value="InterPro"/>
</dbReference>
<protein>
    <recommendedName>
        <fullName evidence="1">Nudix hydrolase domain-containing protein</fullName>
    </recommendedName>
</protein>
<organism evidence="2 3">
    <name type="scientific">Trichoplax adhaerens</name>
    <name type="common">Trichoplax reptans</name>
    <dbReference type="NCBI Taxonomy" id="10228"/>
    <lineage>
        <taxon>Eukaryota</taxon>
        <taxon>Metazoa</taxon>
        <taxon>Placozoa</taxon>
        <taxon>Uniplacotomia</taxon>
        <taxon>Trichoplacea</taxon>
        <taxon>Trichoplacidae</taxon>
        <taxon>Trichoplax</taxon>
    </lineage>
</organism>
<dbReference type="FunFam" id="3.90.79.10:FF:000021">
    <property type="entry name" value="ADP-ribose pyrophosphatase, mitochondrial isoform X1"/>
    <property type="match status" value="1"/>
</dbReference>
<dbReference type="KEGG" id="tad:TRIADDRAFT_30196"/>
<dbReference type="CDD" id="cd03670">
    <property type="entry name" value="NUDIX_ADPRase_Nudt9"/>
    <property type="match status" value="1"/>
</dbReference>
<dbReference type="EMBL" id="DS985252">
    <property type="protein sequence ID" value="EDV21714.1"/>
    <property type="molecule type" value="Genomic_DNA"/>
</dbReference>
<dbReference type="CTD" id="6757075"/>
<dbReference type="RefSeq" id="XP_002115862.1">
    <property type="nucleotide sequence ID" value="XM_002115826.1"/>
</dbReference>
<evidence type="ECO:0000259" key="1">
    <source>
        <dbReference type="PROSITE" id="PS51462"/>
    </source>
</evidence>
<dbReference type="AlphaFoldDB" id="B3S685"/>
<dbReference type="SUPFAM" id="SSF55811">
    <property type="entry name" value="Nudix"/>
    <property type="match status" value="1"/>
</dbReference>
<dbReference type="Proteomes" id="UP000009022">
    <property type="component" value="Unassembled WGS sequence"/>
</dbReference>
<dbReference type="Gene3D" id="3.90.79.10">
    <property type="entry name" value="Nucleoside Triphosphate Pyrophosphohydrolase"/>
    <property type="match status" value="1"/>
</dbReference>
<dbReference type="Pfam" id="PF00293">
    <property type="entry name" value="NUDIX"/>
    <property type="match status" value="1"/>
</dbReference>
<dbReference type="PROSITE" id="PS51462">
    <property type="entry name" value="NUDIX"/>
    <property type="match status" value="1"/>
</dbReference>
<feature type="domain" description="Nudix hydrolase" evidence="1">
    <location>
        <begin position="128"/>
        <end position="281"/>
    </location>
</feature>
<dbReference type="InterPro" id="IPR000086">
    <property type="entry name" value="NUDIX_hydrolase_dom"/>
</dbReference>
<dbReference type="FunCoup" id="B3S685">
    <property type="interactions" value="1848"/>
</dbReference>
<reference evidence="2 3" key="1">
    <citation type="journal article" date="2008" name="Nature">
        <title>The Trichoplax genome and the nature of placozoans.</title>
        <authorList>
            <person name="Srivastava M."/>
            <person name="Begovic E."/>
            <person name="Chapman J."/>
            <person name="Putnam N.H."/>
            <person name="Hellsten U."/>
            <person name="Kawashima T."/>
            <person name="Kuo A."/>
            <person name="Mitros T."/>
            <person name="Salamov A."/>
            <person name="Carpenter M.L."/>
            <person name="Signorovitch A.Y."/>
            <person name="Moreno M.A."/>
            <person name="Kamm K."/>
            <person name="Grimwood J."/>
            <person name="Schmutz J."/>
            <person name="Shapiro H."/>
            <person name="Grigoriev I.V."/>
            <person name="Buss L.W."/>
            <person name="Schierwater B."/>
            <person name="Dellaporta S.L."/>
            <person name="Rokhsar D.S."/>
        </authorList>
    </citation>
    <scope>NUCLEOTIDE SEQUENCE [LARGE SCALE GENOMIC DNA]</scope>
    <source>
        <strain evidence="2 3">Grell-BS-1999</strain>
    </source>
</reference>
<name>B3S685_TRIAD</name>